<dbReference type="InterPro" id="IPR017900">
    <property type="entry name" value="4Fe4S_Fe_S_CS"/>
</dbReference>
<dbReference type="NCBIfam" id="NF038196">
    <property type="entry name" value="ferrodoxin_EFR1"/>
    <property type="match status" value="1"/>
</dbReference>
<gene>
    <name evidence="6" type="ORF">SPTER_07050</name>
</gene>
<dbReference type="Gene3D" id="3.40.50.360">
    <property type="match status" value="1"/>
</dbReference>
<feature type="transmembrane region" description="Helical" evidence="4">
    <location>
        <begin position="173"/>
        <end position="192"/>
    </location>
</feature>
<feature type="transmembrane region" description="Helical" evidence="4">
    <location>
        <begin position="95"/>
        <end position="116"/>
    </location>
</feature>
<dbReference type="PROSITE" id="PS51379">
    <property type="entry name" value="4FE4S_FER_2"/>
    <property type="match status" value="2"/>
</dbReference>
<dbReference type="Gene3D" id="3.30.70.20">
    <property type="match status" value="1"/>
</dbReference>
<sequence length="352" mass="38951">MYTKITGFFMTGTGNSYQVAKWFSESVKQVPAELFQVNENKQIDVNIGAQDLLVFSYPTHGFTAPWLMIKYIFRLPQSNGIHAVLLPTRAGTRMFGLTLPGMEGTAGYLIALLLWFKGYKIRGVAAVDMPSNWTAVHWGLNEKNVNIIFAKAAAKVTKLAQAITAGQTVYRGLLPLCTGLLLARISLMYLIIGQLVLAKLFFASNTCTGCGLCQRLCPKASIVMVGGKPHWTYTCDSCMACMNFCPQQSIQVSPLTVFLFAYIVSLPVTHWLTGQIGYEVMSIAPGIMIFLIQYIYTLGSVAFVCWLLHHLLRLKPVAALLAALSHTKYFRRYTAPGVSLQAIHRPPNRQPA</sequence>
<evidence type="ECO:0000256" key="3">
    <source>
        <dbReference type="ARBA" id="ARBA00023014"/>
    </source>
</evidence>
<feature type="transmembrane region" description="Helical" evidence="4">
    <location>
        <begin position="252"/>
        <end position="271"/>
    </location>
</feature>
<evidence type="ECO:0000313" key="7">
    <source>
        <dbReference type="Proteomes" id="UP000320776"/>
    </source>
</evidence>
<dbReference type="GO" id="GO:0046872">
    <property type="term" value="F:metal ion binding"/>
    <property type="evidence" value="ECO:0007669"/>
    <property type="project" value="UniProtKB-KW"/>
</dbReference>
<evidence type="ECO:0000256" key="1">
    <source>
        <dbReference type="ARBA" id="ARBA00022723"/>
    </source>
</evidence>
<evidence type="ECO:0000256" key="2">
    <source>
        <dbReference type="ARBA" id="ARBA00023004"/>
    </source>
</evidence>
<evidence type="ECO:0000259" key="5">
    <source>
        <dbReference type="PROSITE" id="PS51379"/>
    </source>
</evidence>
<evidence type="ECO:0000256" key="4">
    <source>
        <dbReference type="SAM" id="Phobius"/>
    </source>
</evidence>
<dbReference type="PROSITE" id="PS00198">
    <property type="entry name" value="4FE4S_FER_1"/>
    <property type="match status" value="2"/>
</dbReference>
<feature type="domain" description="4Fe-4S ferredoxin-type" evidence="5">
    <location>
        <begin position="235"/>
        <end position="255"/>
    </location>
</feature>
<dbReference type="InterPro" id="IPR047964">
    <property type="entry name" value="EFR1-like"/>
</dbReference>
<keyword evidence="3" id="KW-0411">Iron-sulfur</keyword>
<dbReference type="GO" id="GO:0051536">
    <property type="term" value="F:iron-sulfur cluster binding"/>
    <property type="evidence" value="ECO:0007669"/>
    <property type="project" value="UniProtKB-KW"/>
</dbReference>
<dbReference type="SUPFAM" id="SSF52218">
    <property type="entry name" value="Flavoproteins"/>
    <property type="match status" value="1"/>
</dbReference>
<organism evidence="6 7">
    <name type="scientific">Sporomusa termitida</name>
    <dbReference type="NCBI Taxonomy" id="2377"/>
    <lineage>
        <taxon>Bacteria</taxon>
        <taxon>Bacillati</taxon>
        <taxon>Bacillota</taxon>
        <taxon>Negativicutes</taxon>
        <taxon>Selenomonadales</taxon>
        <taxon>Sporomusaceae</taxon>
        <taxon>Sporomusa</taxon>
    </lineage>
</organism>
<reference evidence="6 7" key="1">
    <citation type="submission" date="2019-02" db="EMBL/GenBank/DDBJ databases">
        <title>Closed genome of Sporomusa termitida DSM 4440.</title>
        <authorList>
            <person name="Poehlein A."/>
            <person name="Daniel R."/>
        </authorList>
    </citation>
    <scope>NUCLEOTIDE SEQUENCE [LARGE SCALE GENOMIC DNA]</scope>
    <source>
        <strain evidence="6 7">DSM 4440</strain>
    </source>
</reference>
<dbReference type="SUPFAM" id="SSF54862">
    <property type="entry name" value="4Fe-4S ferredoxins"/>
    <property type="match status" value="1"/>
</dbReference>
<keyword evidence="4" id="KW-1133">Transmembrane helix</keyword>
<keyword evidence="4" id="KW-0812">Transmembrane</keyword>
<name>A0A517DPZ9_9FIRM</name>
<keyword evidence="4" id="KW-0472">Membrane</keyword>
<dbReference type="KEGG" id="sted:SPTER_07050"/>
<evidence type="ECO:0000313" key="6">
    <source>
        <dbReference type="EMBL" id="QDR79430.1"/>
    </source>
</evidence>
<feature type="transmembrane region" description="Helical" evidence="4">
    <location>
        <begin position="283"/>
        <end position="308"/>
    </location>
</feature>
<dbReference type="Pfam" id="PF12800">
    <property type="entry name" value="Fer4_4"/>
    <property type="match status" value="2"/>
</dbReference>
<dbReference type="AlphaFoldDB" id="A0A517DPZ9"/>
<dbReference type="InterPro" id="IPR017896">
    <property type="entry name" value="4Fe4S_Fe-S-bd"/>
</dbReference>
<proteinExistence type="predicted"/>
<keyword evidence="1" id="KW-0479">Metal-binding</keyword>
<keyword evidence="2" id="KW-0408">Iron</keyword>
<accession>A0A517DPZ9</accession>
<feature type="domain" description="4Fe-4S ferredoxin-type" evidence="5">
    <location>
        <begin position="198"/>
        <end position="227"/>
    </location>
</feature>
<dbReference type="Proteomes" id="UP000320776">
    <property type="component" value="Chromosome"/>
</dbReference>
<keyword evidence="7" id="KW-1185">Reference proteome</keyword>
<protein>
    <recommendedName>
        <fullName evidence="5">4Fe-4S ferredoxin-type domain-containing protein</fullName>
    </recommendedName>
</protein>
<dbReference type="RefSeq" id="WP_144349078.1">
    <property type="nucleotide sequence ID" value="NZ_CP036259.1"/>
</dbReference>
<dbReference type="InterPro" id="IPR029039">
    <property type="entry name" value="Flavoprotein-like_sf"/>
</dbReference>
<dbReference type="EMBL" id="CP036259">
    <property type="protein sequence ID" value="QDR79430.1"/>
    <property type="molecule type" value="Genomic_DNA"/>
</dbReference>
<dbReference type="OrthoDB" id="9813995at2"/>